<dbReference type="AlphaFoldDB" id="A0A3S9QK50"/>
<dbReference type="Proteomes" id="UP000275951">
    <property type="component" value="Chromosome"/>
</dbReference>
<proteinExistence type="predicted"/>
<gene>
    <name evidence="1" type="ORF">EBQ10_03065</name>
</gene>
<name>A0A3S9QK50_9ACTO</name>
<reference evidence="1 2" key="1">
    <citation type="submission" date="2018-11" db="EMBL/GenBank/DDBJ databases">
        <title>Multidrug-resistant genes are associated with an 42-kb island TGI1 carrying a complex class 1 integron in a Trueperella pyogenes.</title>
        <authorList>
            <person name="Dong W."/>
        </authorList>
    </citation>
    <scope>NUCLEOTIDE SEQUENCE [LARGE SCALE GENOMIC DNA]</scope>
    <source>
        <strain evidence="1 2">TP4</strain>
    </source>
</reference>
<organism evidence="1 2">
    <name type="scientific">Trueperella pyogenes</name>
    <dbReference type="NCBI Taxonomy" id="1661"/>
    <lineage>
        <taxon>Bacteria</taxon>
        <taxon>Bacillati</taxon>
        <taxon>Actinomycetota</taxon>
        <taxon>Actinomycetes</taxon>
        <taxon>Actinomycetales</taxon>
        <taxon>Actinomycetaceae</taxon>
        <taxon>Trueperella</taxon>
    </lineage>
</organism>
<accession>A0A3S9QK50</accession>
<sequence>MSVERVVLNHAQISAFLHSGEVEVMVRRHAAQIAARAGAGYAADTWQGRTRVVASAFTETPKAMRDNAKRNTLLRELRSQK</sequence>
<dbReference type="RefSeq" id="WP_126919882.1">
    <property type="nucleotide sequence ID" value="NZ_CP033905.1"/>
</dbReference>
<dbReference type="EMBL" id="CP033905">
    <property type="protein sequence ID" value="AZR06372.1"/>
    <property type="molecule type" value="Genomic_DNA"/>
</dbReference>
<evidence type="ECO:0000313" key="2">
    <source>
        <dbReference type="Proteomes" id="UP000275951"/>
    </source>
</evidence>
<evidence type="ECO:0000313" key="1">
    <source>
        <dbReference type="EMBL" id="AZR06372.1"/>
    </source>
</evidence>
<protein>
    <submittedName>
        <fullName evidence="1">Uncharacterized protein</fullName>
    </submittedName>
</protein>